<dbReference type="PANTHER" id="PTHR43689:SF8">
    <property type="entry name" value="ALPHA_BETA-HYDROLASES SUPERFAMILY PROTEIN"/>
    <property type="match status" value="1"/>
</dbReference>
<accession>A0A6J6XDT8</accession>
<reference evidence="2" key="1">
    <citation type="submission" date="2020-05" db="EMBL/GenBank/DDBJ databases">
        <authorList>
            <person name="Chiriac C."/>
            <person name="Salcher M."/>
            <person name="Ghai R."/>
            <person name="Kavagutti S V."/>
        </authorList>
    </citation>
    <scope>NUCLEOTIDE SEQUENCE</scope>
</reference>
<evidence type="ECO:0000313" key="2">
    <source>
        <dbReference type="EMBL" id="CAB4795381.1"/>
    </source>
</evidence>
<dbReference type="Gene3D" id="3.40.50.1820">
    <property type="entry name" value="alpha/beta hydrolase"/>
    <property type="match status" value="1"/>
</dbReference>
<gene>
    <name evidence="2" type="ORF">UFOPK3004_00322</name>
</gene>
<proteinExistence type="predicted"/>
<protein>
    <submittedName>
        <fullName evidence="2">Unannotated protein</fullName>
    </submittedName>
</protein>
<evidence type="ECO:0000259" key="1">
    <source>
        <dbReference type="Pfam" id="PF12697"/>
    </source>
</evidence>
<organism evidence="2">
    <name type="scientific">freshwater metagenome</name>
    <dbReference type="NCBI Taxonomy" id="449393"/>
    <lineage>
        <taxon>unclassified sequences</taxon>
        <taxon>metagenomes</taxon>
        <taxon>ecological metagenomes</taxon>
    </lineage>
</organism>
<dbReference type="AlphaFoldDB" id="A0A6J6XDT8"/>
<dbReference type="EMBL" id="CAFAAL010000015">
    <property type="protein sequence ID" value="CAB4795381.1"/>
    <property type="molecule type" value="Genomic_DNA"/>
</dbReference>
<dbReference type="SUPFAM" id="SSF53474">
    <property type="entry name" value="alpha/beta-Hydrolases"/>
    <property type="match status" value="1"/>
</dbReference>
<dbReference type="Pfam" id="PF12697">
    <property type="entry name" value="Abhydrolase_6"/>
    <property type="match status" value="1"/>
</dbReference>
<dbReference type="InterPro" id="IPR029058">
    <property type="entry name" value="AB_hydrolase_fold"/>
</dbReference>
<dbReference type="PANTHER" id="PTHR43689">
    <property type="entry name" value="HYDROLASE"/>
    <property type="match status" value="1"/>
</dbReference>
<sequence>MKSQTLSCEQSGISFEVSHAQIGKQSTVVWIHGEFGSFEDPPFSKEVQALANIVVVHLPGWGKSTSSSDIDRLDQLATAMWWAVEEICGDTPVFLTGHGLGATIAVEMAIQQPRLTLGLLLAAPFGFFDESDPGVDIFALMPKDLMKHLYENPNSDLAQTQFPSSDDGYERGLIAIRRVEVLGSASRYLFPIPDTNIGDRAYRLSKVPMSVLFGKSDGVVPSGLSAQWAKSFPHAEIQIIPEAGHMLPYETTATDRALEKLLAVKSGS</sequence>
<dbReference type="InterPro" id="IPR000073">
    <property type="entry name" value="AB_hydrolase_1"/>
</dbReference>
<name>A0A6J6XDT8_9ZZZZ</name>
<feature type="domain" description="AB hydrolase-1" evidence="1">
    <location>
        <begin position="28"/>
        <end position="251"/>
    </location>
</feature>